<sequence>MQKAALKLAALAGVDAPAQQDPYTWLEDVGGEQPLAWVREHNALAEGALGGAAHEALRARLQSILDAKERIPYVSRHGDHLYNFWRDAHHERGIWRRTTLPEYRKAAPQWETVIDLDALARDEHENWVWAGVTCLEPRGTRCLVSLSRGGGDADVVREFDLAAGSFVEGGFALPESKGSAAWIDRDTLFVATDFGPGSMTASGYPRIVKEWKRGTPLAAARLVFEADANDLSASARKDLTPGFEREFVTRQIGFYSSELFLREDGRLRKIDKPEDANAYAVRDQLLIELRSDWTVAGRTWPQGALLAIDFERFMRGERDLEALFVPTAASSLDGVTVTRSALLLTVLDKVKNRLLELRRENGAWLRREVATESGTPGIGTLGVTALDEIESDDYFLSVTDFLTPTTLYLGQAGSDAREPLKAMPAWFDPAPYTVSQFEARSKDGTMVPYFVVMAKQAKFDGRNPTVLYGYGGFEVSLKPSYSGMTGTGWLEQGGVYVLANIRGGGEFGPRWHQAALKEHRQRAFDDFLAVAEDLIRRKVTSPRHLGIMGGSNGGLLVGAALTQRPDLFNAVVCQVPLLDMRRYHTLLAGASWMGEYGDPDDPAQWEFIGKYSPYQNVFKDKQYPRVLFTTSTRDDRVHPGHARKMAALMESQGHEVLYWENTEGGHAGAANNTQTARMWALTWSFLRKQLQ</sequence>
<feature type="domain" description="Peptidase S9A N-terminal" evidence="5">
    <location>
        <begin position="20"/>
        <end position="421"/>
    </location>
</feature>
<dbReference type="GO" id="GO:0006508">
    <property type="term" value="P:proteolysis"/>
    <property type="evidence" value="ECO:0007669"/>
    <property type="project" value="UniProtKB-KW"/>
</dbReference>
<dbReference type="Gene3D" id="3.40.50.1820">
    <property type="entry name" value="alpha/beta hydrolase"/>
    <property type="match status" value="1"/>
</dbReference>
<evidence type="ECO:0000313" key="6">
    <source>
        <dbReference type="EMBL" id="QOL48312.1"/>
    </source>
</evidence>
<dbReference type="SUPFAM" id="SSF53474">
    <property type="entry name" value="alpha/beta-Hydrolases"/>
    <property type="match status" value="1"/>
</dbReference>
<keyword evidence="2" id="KW-0378">Hydrolase</keyword>
<dbReference type="InterPro" id="IPR029058">
    <property type="entry name" value="AB_hydrolase_fold"/>
</dbReference>
<dbReference type="InterPro" id="IPR002470">
    <property type="entry name" value="Peptidase_S9A"/>
</dbReference>
<dbReference type="RefSeq" id="WP_193685358.1">
    <property type="nucleotide sequence ID" value="NZ_CP062941.1"/>
</dbReference>
<evidence type="ECO:0000256" key="2">
    <source>
        <dbReference type="ARBA" id="ARBA00022801"/>
    </source>
</evidence>
<dbReference type="GO" id="GO:0005829">
    <property type="term" value="C:cytosol"/>
    <property type="evidence" value="ECO:0007669"/>
    <property type="project" value="TreeGrafter"/>
</dbReference>
<dbReference type="Pfam" id="PF02897">
    <property type="entry name" value="Peptidase_S9_N"/>
    <property type="match status" value="1"/>
</dbReference>
<keyword evidence="1" id="KW-0645">Protease</keyword>
<accession>A0A7L9U215</accession>
<keyword evidence="7" id="KW-1185">Reference proteome</keyword>
<proteinExistence type="predicted"/>
<dbReference type="PANTHER" id="PTHR42881:SF13">
    <property type="entry name" value="PROLYL ENDOPEPTIDASE"/>
    <property type="match status" value="1"/>
</dbReference>
<dbReference type="Pfam" id="PF00326">
    <property type="entry name" value="Peptidase_S9"/>
    <property type="match status" value="1"/>
</dbReference>
<organism evidence="6 7">
    <name type="scientific">Massilia litorea</name>
    <dbReference type="NCBI Taxonomy" id="2769491"/>
    <lineage>
        <taxon>Bacteria</taxon>
        <taxon>Pseudomonadati</taxon>
        <taxon>Pseudomonadota</taxon>
        <taxon>Betaproteobacteria</taxon>
        <taxon>Burkholderiales</taxon>
        <taxon>Oxalobacteraceae</taxon>
        <taxon>Telluria group</taxon>
        <taxon>Massilia</taxon>
    </lineage>
</organism>
<dbReference type="InterPro" id="IPR001375">
    <property type="entry name" value="Peptidase_S9_cat"/>
</dbReference>
<evidence type="ECO:0000259" key="4">
    <source>
        <dbReference type="Pfam" id="PF00326"/>
    </source>
</evidence>
<evidence type="ECO:0000256" key="1">
    <source>
        <dbReference type="ARBA" id="ARBA00022670"/>
    </source>
</evidence>
<keyword evidence="3" id="KW-0720">Serine protease</keyword>
<evidence type="ECO:0000256" key="3">
    <source>
        <dbReference type="ARBA" id="ARBA00022825"/>
    </source>
</evidence>
<dbReference type="PANTHER" id="PTHR42881">
    <property type="entry name" value="PROLYL ENDOPEPTIDASE"/>
    <property type="match status" value="1"/>
</dbReference>
<feature type="domain" description="Peptidase S9 prolyl oligopeptidase catalytic" evidence="4">
    <location>
        <begin position="489"/>
        <end position="690"/>
    </location>
</feature>
<evidence type="ECO:0000259" key="5">
    <source>
        <dbReference type="Pfam" id="PF02897"/>
    </source>
</evidence>
<dbReference type="AlphaFoldDB" id="A0A7L9U215"/>
<dbReference type="GO" id="GO:0004252">
    <property type="term" value="F:serine-type endopeptidase activity"/>
    <property type="evidence" value="ECO:0007669"/>
    <property type="project" value="InterPro"/>
</dbReference>
<dbReference type="Gene3D" id="2.130.10.120">
    <property type="entry name" value="Prolyl oligopeptidase, N-terminal domain"/>
    <property type="match status" value="1"/>
</dbReference>
<dbReference type="EMBL" id="CP062941">
    <property type="protein sequence ID" value="QOL48312.1"/>
    <property type="molecule type" value="Genomic_DNA"/>
</dbReference>
<dbReference type="PRINTS" id="PR00862">
    <property type="entry name" value="PROLIGOPTASE"/>
</dbReference>
<dbReference type="KEGG" id="mlir:LPB04_15145"/>
<dbReference type="GO" id="GO:0070012">
    <property type="term" value="F:oligopeptidase activity"/>
    <property type="evidence" value="ECO:0007669"/>
    <property type="project" value="TreeGrafter"/>
</dbReference>
<dbReference type="InterPro" id="IPR023302">
    <property type="entry name" value="Pept_S9A_N"/>
</dbReference>
<dbReference type="Proteomes" id="UP000593875">
    <property type="component" value="Chromosome"/>
</dbReference>
<dbReference type="InterPro" id="IPR051167">
    <property type="entry name" value="Prolyl_oligopep/macrocyclase"/>
</dbReference>
<name>A0A7L9U215_9BURK</name>
<gene>
    <name evidence="6" type="ORF">LPB04_15145</name>
</gene>
<evidence type="ECO:0000313" key="7">
    <source>
        <dbReference type="Proteomes" id="UP000593875"/>
    </source>
</evidence>
<reference evidence="6 7" key="1">
    <citation type="submission" date="2020-10" db="EMBL/GenBank/DDBJ databases">
        <title>Genome sequencing of Massilia sp. LPB0304.</title>
        <authorList>
            <person name="Kim J."/>
        </authorList>
    </citation>
    <scope>NUCLEOTIDE SEQUENCE [LARGE SCALE GENOMIC DNA]</scope>
    <source>
        <strain evidence="6 7">LPB0304</strain>
    </source>
</reference>
<protein>
    <submittedName>
        <fullName evidence="6">S9 family peptidase</fullName>
    </submittedName>
</protein>
<dbReference type="SUPFAM" id="SSF50993">
    <property type="entry name" value="Peptidase/esterase 'gauge' domain"/>
    <property type="match status" value="1"/>
</dbReference>